<proteinExistence type="predicted"/>
<name>A0A9J6B268_SOLCO</name>
<keyword evidence="2" id="KW-1185">Reference proteome</keyword>
<dbReference type="GO" id="GO:0005786">
    <property type="term" value="C:signal recognition particle, endoplasmic reticulum targeting"/>
    <property type="evidence" value="ECO:0007669"/>
    <property type="project" value="TreeGrafter"/>
</dbReference>
<reference evidence="1 2" key="1">
    <citation type="submission" date="2020-09" db="EMBL/GenBank/DDBJ databases">
        <title>De no assembly of potato wild relative species, Solanum commersonii.</title>
        <authorList>
            <person name="Cho K."/>
        </authorList>
    </citation>
    <scope>NUCLEOTIDE SEQUENCE [LARGE SCALE GENOMIC DNA]</scope>
    <source>
        <strain evidence="1">LZ3.2</strain>
        <tissue evidence="1">Leaf</tissue>
    </source>
</reference>
<evidence type="ECO:0000313" key="1">
    <source>
        <dbReference type="EMBL" id="KAG5630740.1"/>
    </source>
</evidence>
<dbReference type="PANTHER" id="PTHR14094">
    <property type="entry name" value="SIGNAL RECOGNITION PARTICLE 72"/>
    <property type="match status" value="1"/>
</dbReference>
<dbReference type="PANTHER" id="PTHR14094:SF9">
    <property type="entry name" value="SIGNAL RECOGNITION PARTICLE SUBUNIT SRP72"/>
    <property type="match status" value="1"/>
</dbReference>
<dbReference type="Proteomes" id="UP000824120">
    <property type="component" value="Chromosome 1"/>
</dbReference>
<dbReference type="OrthoDB" id="5421607at2759"/>
<gene>
    <name evidence="1" type="ORF">H5410_002457</name>
</gene>
<dbReference type="GO" id="GO:0006614">
    <property type="term" value="P:SRP-dependent cotranslational protein targeting to membrane"/>
    <property type="evidence" value="ECO:0007669"/>
    <property type="project" value="InterPro"/>
</dbReference>
<comment type="caution">
    <text evidence="1">The sequence shown here is derived from an EMBL/GenBank/DDBJ whole genome shotgun (WGS) entry which is preliminary data.</text>
</comment>
<dbReference type="AlphaFoldDB" id="A0A9J6B268"/>
<evidence type="ECO:0000313" key="2">
    <source>
        <dbReference type="Proteomes" id="UP000824120"/>
    </source>
</evidence>
<sequence>MGMLMRSGYCIYRQNKLEEALESLNGQEGSTESMLLESQILSSEVQGTLDLRRVKETSSFELAYNTACSLIEREKYKDPEQLLLSTRRQNWSGNTNGREFS</sequence>
<dbReference type="GO" id="GO:0043022">
    <property type="term" value="F:ribosome binding"/>
    <property type="evidence" value="ECO:0007669"/>
    <property type="project" value="TreeGrafter"/>
</dbReference>
<organism evidence="1 2">
    <name type="scientific">Solanum commersonii</name>
    <name type="common">Commerson's wild potato</name>
    <name type="synonym">Commerson's nightshade</name>
    <dbReference type="NCBI Taxonomy" id="4109"/>
    <lineage>
        <taxon>Eukaryota</taxon>
        <taxon>Viridiplantae</taxon>
        <taxon>Streptophyta</taxon>
        <taxon>Embryophyta</taxon>
        <taxon>Tracheophyta</taxon>
        <taxon>Spermatophyta</taxon>
        <taxon>Magnoliopsida</taxon>
        <taxon>eudicotyledons</taxon>
        <taxon>Gunneridae</taxon>
        <taxon>Pentapetalae</taxon>
        <taxon>asterids</taxon>
        <taxon>lamiids</taxon>
        <taxon>Solanales</taxon>
        <taxon>Solanaceae</taxon>
        <taxon>Solanoideae</taxon>
        <taxon>Solaneae</taxon>
        <taxon>Solanum</taxon>
    </lineage>
</organism>
<accession>A0A9J6B268</accession>
<dbReference type="EMBL" id="JACXVP010000001">
    <property type="protein sequence ID" value="KAG5630740.1"/>
    <property type="molecule type" value="Genomic_DNA"/>
</dbReference>
<dbReference type="InterPro" id="IPR026270">
    <property type="entry name" value="SRP72"/>
</dbReference>
<dbReference type="GO" id="GO:0008312">
    <property type="term" value="F:7S RNA binding"/>
    <property type="evidence" value="ECO:0007669"/>
    <property type="project" value="TreeGrafter"/>
</dbReference>
<protein>
    <submittedName>
        <fullName evidence="1">Uncharacterized protein</fullName>
    </submittedName>
</protein>